<dbReference type="EMBL" id="JAKOGI010000001">
    <property type="protein sequence ID" value="KAJ8453171.1"/>
    <property type="molecule type" value="Genomic_DNA"/>
</dbReference>
<dbReference type="Proteomes" id="UP001153076">
    <property type="component" value="Unassembled WGS sequence"/>
</dbReference>
<dbReference type="GO" id="GO:0080031">
    <property type="term" value="F:methyl salicylate esterase activity"/>
    <property type="evidence" value="ECO:0007669"/>
    <property type="project" value="TreeGrafter"/>
</dbReference>
<dbReference type="InterPro" id="IPR045889">
    <property type="entry name" value="MES/HNL"/>
</dbReference>
<dbReference type="Pfam" id="PF12697">
    <property type="entry name" value="Abhydrolase_6"/>
    <property type="match status" value="1"/>
</dbReference>
<dbReference type="OrthoDB" id="408373at2759"/>
<dbReference type="InterPro" id="IPR000073">
    <property type="entry name" value="AB_hydrolase_1"/>
</dbReference>
<dbReference type="GO" id="GO:0080030">
    <property type="term" value="F:methyl indole-3-acetate esterase activity"/>
    <property type="evidence" value="ECO:0007669"/>
    <property type="project" value="TreeGrafter"/>
</dbReference>
<comment type="caution">
    <text evidence="3">The sequence shown here is derived from an EMBL/GenBank/DDBJ whole genome shotgun (WGS) entry which is preliminary data.</text>
</comment>
<gene>
    <name evidence="3" type="ORF">Cgig2_008055</name>
</gene>
<evidence type="ECO:0000259" key="2">
    <source>
        <dbReference type="Pfam" id="PF12697"/>
    </source>
</evidence>
<dbReference type="GO" id="GO:0009696">
    <property type="term" value="P:salicylic acid metabolic process"/>
    <property type="evidence" value="ECO:0007669"/>
    <property type="project" value="TreeGrafter"/>
</dbReference>
<protein>
    <recommendedName>
        <fullName evidence="2">AB hydrolase-1 domain-containing protein</fullName>
    </recommendedName>
</protein>
<keyword evidence="1" id="KW-0378">Hydrolase</keyword>
<evidence type="ECO:0000313" key="4">
    <source>
        <dbReference type="Proteomes" id="UP001153076"/>
    </source>
</evidence>
<reference evidence="3" key="1">
    <citation type="submission" date="2022-04" db="EMBL/GenBank/DDBJ databases">
        <title>Carnegiea gigantea Genome sequencing and assembly v2.</title>
        <authorList>
            <person name="Copetti D."/>
            <person name="Sanderson M.J."/>
            <person name="Burquez A."/>
            <person name="Wojciechowski M.F."/>
        </authorList>
    </citation>
    <scope>NUCLEOTIDE SEQUENCE</scope>
    <source>
        <strain evidence="3">SGP5-SGP5p</strain>
        <tissue evidence="3">Aerial part</tissue>
    </source>
</reference>
<dbReference type="Gene3D" id="3.40.50.1820">
    <property type="entry name" value="alpha/beta hydrolase"/>
    <property type="match status" value="1"/>
</dbReference>
<evidence type="ECO:0000256" key="1">
    <source>
        <dbReference type="ARBA" id="ARBA00022801"/>
    </source>
</evidence>
<sequence length="260" mass="28810">MEAGTQGKHFVLVHGLCHGAWCWYKLIPLLKKAGHRVTALDMAASGINMKAIEEVHTFEQYTEPLLDFMGSLPSQEKVIVVGHSLGGLNLALAMEKFPHKISAAVFLTAYVPDTINPPSFVVDKLVKAVPEGGWLDTQFTTYGCQEDPSTAALLGTQFSQILYSHSPAEDFELLQALRRPGSFFLGDLFKAKKFTEDAYGSVRRIFVISKEDKGIPEAYARWMIENSGVQEVKEIEGADHMTMLSQPQRLCDCLVEVANM</sequence>
<dbReference type="AlphaFoldDB" id="A0A9Q1L2G2"/>
<keyword evidence="4" id="KW-1185">Reference proteome</keyword>
<evidence type="ECO:0000313" key="3">
    <source>
        <dbReference type="EMBL" id="KAJ8453171.1"/>
    </source>
</evidence>
<feature type="domain" description="AB hydrolase-1" evidence="2">
    <location>
        <begin position="10"/>
        <end position="251"/>
    </location>
</feature>
<dbReference type="PANTHER" id="PTHR10992:SF1083">
    <property type="entry name" value="METHYLESTERASE 1"/>
    <property type="match status" value="1"/>
</dbReference>
<dbReference type="FunFam" id="3.40.50.1820:FF:000051">
    <property type="entry name" value="(S)-hydroxynitrile lyase"/>
    <property type="match status" value="1"/>
</dbReference>
<dbReference type="GO" id="GO:0080032">
    <property type="term" value="F:methyl jasmonate esterase activity"/>
    <property type="evidence" value="ECO:0007669"/>
    <property type="project" value="TreeGrafter"/>
</dbReference>
<dbReference type="GO" id="GO:0009694">
    <property type="term" value="P:jasmonic acid metabolic process"/>
    <property type="evidence" value="ECO:0007669"/>
    <property type="project" value="TreeGrafter"/>
</dbReference>
<accession>A0A9Q1L2G2</accession>
<dbReference type="InterPro" id="IPR029058">
    <property type="entry name" value="AB_hydrolase_fold"/>
</dbReference>
<dbReference type="PANTHER" id="PTHR10992">
    <property type="entry name" value="METHYLESTERASE FAMILY MEMBER"/>
    <property type="match status" value="1"/>
</dbReference>
<dbReference type="SUPFAM" id="SSF53474">
    <property type="entry name" value="alpha/beta-Hydrolases"/>
    <property type="match status" value="1"/>
</dbReference>
<organism evidence="3 4">
    <name type="scientific">Carnegiea gigantea</name>
    <dbReference type="NCBI Taxonomy" id="171969"/>
    <lineage>
        <taxon>Eukaryota</taxon>
        <taxon>Viridiplantae</taxon>
        <taxon>Streptophyta</taxon>
        <taxon>Embryophyta</taxon>
        <taxon>Tracheophyta</taxon>
        <taxon>Spermatophyta</taxon>
        <taxon>Magnoliopsida</taxon>
        <taxon>eudicotyledons</taxon>
        <taxon>Gunneridae</taxon>
        <taxon>Pentapetalae</taxon>
        <taxon>Caryophyllales</taxon>
        <taxon>Cactineae</taxon>
        <taxon>Cactaceae</taxon>
        <taxon>Cactoideae</taxon>
        <taxon>Echinocereeae</taxon>
        <taxon>Carnegiea</taxon>
    </lineage>
</organism>
<proteinExistence type="predicted"/>
<name>A0A9Q1L2G2_9CARY</name>